<evidence type="ECO:0000256" key="1">
    <source>
        <dbReference type="SAM" id="MobiDB-lite"/>
    </source>
</evidence>
<protein>
    <submittedName>
        <fullName evidence="2">Uncharacterized protein</fullName>
    </submittedName>
</protein>
<proteinExistence type="predicted"/>
<keyword evidence="3" id="KW-1185">Reference proteome</keyword>
<name>A0ABP6UE87_9ACTN</name>
<feature type="region of interest" description="Disordered" evidence="1">
    <location>
        <begin position="24"/>
        <end position="70"/>
    </location>
</feature>
<evidence type="ECO:0000313" key="3">
    <source>
        <dbReference type="Proteomes" id="UP001501455"/>
    </source>
</evidence>
<accession>A0ABP6UE87</accession>
<comment type="caution">
    <text evidence="2">The sequence shown here is derived from an EMBL/GenBank/DDBJ whole genome shotgun (WGS) entry which is preliminary data.</text>
</comment>
<dbReference type="EMBL" id="BAAAXF010000082">
    <property type="protein sequence ID" value="GAA3505018.1"/>
    <property type="molecule type" value="Genomic_DNA"/>
</dbReference>
<organism evidence="2 3">
    <name type="scientific">Streptomyces prasinosporus</name>
    <dbReference type="NCBI Taxonomy" id="68256"/>
    <lineage>
        <taxon>Bacteria</taxon>
        <taxon>Bacillati</taxon>
        <taxon>Actinomycetota</taxon>
        <taxon>Actinomycetes</taxon>
        <taxon>Kitasatosporales</taxon>
        <taxon>Streptomycetaceae</taxon>
        <taxon>Streptomyces</taxon>
        <taxon>Streptomyces albogriseolus group</taxon>
    </lineage>
</organism>
<reference evidence="3" key="1">
    <citation type="journal article" date="2019" name="Int. J. Syst. Evol. Microbiol.">
        <title>The Global Catalogue of Microorganisms (GCM) 10K type strain sequencing project: providing services to taxonomists for standard genome sequencing and annotation.</title>
        <authorList>
            <consortium name="The Broad Institute Genomics Platform"/>
            <consortium name="The Broad Institute Genome Sequencing Center for Infectious Disease"/>
            <person name="Wu L."/>
            <person name="Ma J."/>
        </authorList>
    </citation>
    <scope>NUCLEOTIDE SEQUENCE [LARGE SCALE GENOMIC DNA]</scope>
    <source>
        <strain evidence="3">JCM 4816</strain>
    </source>
</reference>
<sequence>MVHPVPMVTALWAEGYTALRASLREGSVPEGADGGEPEGRRAPPGRGPVQAPRLRPEGILAHEVVPPRRA</sequence>
<dbReference type="Proteomes" id="UP001501455">
    <property type="component" value="Unassembled WGS sequence"/>
</dbReference>
<evidence type="ECO:0000313" key="2">
    <source>
        <dbReference type="EMBL" id="GAA3505018.1"/>
    </source>
</evidence>
<feature type="compositionally biased region" description="Low complexity" evidence="1">
    <location>
        <begin position="42"/>
        <end position="53"/>
    </location>
</feature>
<gene>
    <name evidence="2" type="ORF">GCM10019016_121310</name>
</gene>